<dbReference type="InterPro" id="IPR043502">
    <property type="entry name" value="DNA/RNA_pol_sf"/>
</dbReference>
<evidence type="ECO:0000313" key="3">
    <source>
        <dbReference type="EMBL" id="KAJ8361861.1"/>
    </source>
</evidence>
<comment type="caution">
    <text evidence="3">The sequence shown here is derived from an EMBL/GenBank/DDBJ whole genome shotgun (WGS) entry which is preliminary data.</text>
</comment>
<dbReference type="Proteomes" id="UP001221898">
    <property type="component" value="Unassembled WGS sequence"/>
</dbReference>
<dbReference type="GO" id="GO:0006259">
    <property type="term" value="P:DNA metabolic process"/>
    <property type="evidence" value="ECO:0007669"/>
    <property type="project" value="UniProtKB-ARBA"/>
</dbReference>
<sequence>MNVIRRCWKILFQDGEAQRGGTPLEANPLGQRVWMQALKLCGQEARFAQPEGEVGYVRITTNVKILPKQEVLLTGRVRGGPGVNLSGANLSTREQQQVAECLARHREVFSLDDQEYGKATTVLHNIPTGDAPPIRERVTPVGEKVSAVSEWPQPKTVRELRAFLGLVGYYRRFIKDFSKVREHNTANPILQLVLPAALKEKVWQCCHERAGHTGAEKTLALIRSRFFWPKQTQDVQAWCASCPRCILRKTPVATTQAPLVSITTTCPLELVAMDFLKLPLSTDGYQYVLVVTDHFTKYSCTALPGKLPHTSSLAGTLGSPWM</sequence>
<dbReference type="Gene3D" id="1.10.340.70">
    <property type="match status" value="1"/>
</dbReference>
<dbReference type="PANTHER" id="PTHR37984">
    <property type="entry name" value="PROTEIN CBG26694"/>
    <property type="match status" value="1"/>
</dbReference>
<evidence type="ECO:0000256" key="1">
    <source>
        <dbReference type="ARBA" id="ARBA00039658"/>
    </source>
</evidence>
<feature type="domain" description="Integrase zinc-binding" evidence="2">
    <location>
        <begin position="195"/>
        <end position="250"/>
    </location>
</feature>
<evidence type="ECO:0000313" key="4">
    <source>
        <dbReference type="Proteomes" id="UP001221898"/>
    </source>
</evidence>
<dbReference type="InterPro" id="IPR036397">
    <property type="entry name" value="RNaseH_sf"/>
</dbReference>
<dbReference type="SUPFAM" id="SSF56672">
    <property type="entry name" value="DNA/RNA polymerases"/>
    <property type="match status" value="1"/>
</dbReference>
<accession>A0AAD7VXW1</accession>
<name>A0AAD7VXW1_9TELE</name>
<dbReference type="SUPFAM" id="SSF53098">
    <property type="entry name" value="Ribonuclease H-like"/>
    <property type="match status" value="1"/>
</dbReference>
<organism evidence="3 4">
    <name type="scientific">Aldrovandia affinis</name>
    <dbReference type="NCBI Taxonomy" id="143900"/>
    <lineage>
        <taxon>Eukaryota</taxon>
        <taxon>Metazoa</taxon>
        <taxon>Chordata</taxon>
        <taxon>Craniata</taxon>
        <taxon>Vertebrata</taxon>
        <taxon>Euteleostomi</taxon>
        <taxon>Actinopterygii</taxon>
        <taxon>Neopterygii</taxon>
        <taxon>Teleostei</taxon>
        <taxon>Notacanthiformes</taxon>
        <taxon>Halosauridae</taxon>
        <taxon>Aldrovandia</taxon>
    </lineage>
</organism>
<dbReference type="Gene3D" id="3.30.420.10">
    <property type="entry name" value="Ribonuclease H-like superfamily/Ribonuclease H"/>
    <property type="match status" value="1"/>
</dbReference>
<dbReference type="InterPro" id="IPR012337">
    <property type="entry name" value="RNaseH-like_sf"/>
</dbReference>
<gene>
    <name evidence="3" type="ORF">AAFF_G00417160</name>
</gene>
<dbReference type="EMBL" id="JAINUG010000860">
    <property type="protein sequence ID" value="KAJ8361861.1"/>
    <property type="molecule type" value="Genomic_DNA"/>
</dbReference>
<dbReference type="InterPro" id="IPR050951">
    <property type="entry name" value="Retrovirus_Pol_polyprotein"/>
</dbReference>
<dbReference type="FunFam" id="1.10.340.70:FF:000001">
    <property type="entry name" value="Retrovirus-related Pol polyprotein from transposon gypsy-like Protein"/>
    <property type="match status" value="1"/>
</dbReference>
<dbReference type="PANTHER" id="PTHR37984:SF15">
    <property type="entry name" value="INTEGRASE CATALYTIC DOMAIN-CONTAINING PROTEIN"/>
    <property type="match status" value="1"/>
</dbReference>
<protein>
    <recommendedName>
        <fullName evidence="1">Gypsy retrotransposon integrase-like protein 1</fullName>
    </recommendedName>
</protein>
<proteinExistence type="predicted"/>
<evidence type="ECO:0000259" key="2">
    <source>
        <dbReference type="Pfam" id="PF17921"/>
    </source>
</evidence>
<reference evidence="3" key="1">
    <citation type="journal article" date="2023" name="Science">
        <title>Genome structures resolve the early diversification of teleost fishes.</title>
        <authorList>
            <person name="Parey E."/>
            <person name="Louis A."/>
            <person name="Montfort J."/>
            <person name="Bouchez O."/>
            <person name="Roques C."/>
            <person name="Iampietro C."/>
            <person name="Lluch J."/>
            <person name="Castinel A."/>
            <person name="Donnadieu C."/>
            <person name="Desvignes T."/>
            <person name="Floi Bucao C."/>
            <person name="Jouanno E."/>
            <person name="Wen M."/>
            <person name="Mejri S."/>
            <person name="Dirks R."/>
            <person name="Jansen H."/>
            <person name="Henkel C."/>
            <person name="Chen W.J."/>
            <person name="Zahm M."/>
            <person name="Cabau C."/>
            <person name="Klopp C."/>
            <person name="Thompson A.W."/>
            <person name="Robinson-Rechavi M."/>
            <person name="Braasch I."/>
            <person name="Lecointre G."/>
            <person name="Bobe J."/>
            <person name="Postlethwait J.H."/>
            <person name="Berthelot C."/>
            <person name="Roest Crollius H."/>
            <person name="Guiguen Y."/>
        </authorList>
    </citation>
    <scope>NUCLEOTIDE SEQUENCE</scope>
    <source>
        <strain evidence="3">NC1722</strain>
    </source>
</reference>
<keyword evidence="4" id="KW-1185">Reference proteome</keyword>
<dbReference type="InterPro" id="IPR041588">
    <property type="entry name" value="Integrase_H2C2"/>
</dbReference>
<dbReference type="Pfam" id="PF17921">
    <property type="entry name" value="Integrase_H2C2"/>
    <property type="match status" value="1"/>
</dbReference>
<dbReference type="AlphaFoldDB" id="A0AAD7VXW1"/>
<dbReference type="GO" id="GO:0003676">
    <property type="term" value="F:nucleic acid binding"/>
    <property type="evidence" value="ECO:0007669"/>
    <property type="project" value="InterPro"/>
</dbReference>